<name>A0A9P4NES3_9PEZI</name>
<feature type="region of interest" description="Disordered" evidence="1">
    <location>
        <begin position="249"/>
        <end position="284"/>
    </location>
</feature>
<evidence type="ECO:0000313" key="3">
    <source>
        <dbReference type="Proteomes" id="UP000800235"/>
    </source>
</evidence>
<dbReference type="EMBL" id="MU007131">
    <property type="protein sequence ID" value="KAF2418225.1"/>
    <property type="molecule type" value="Genomic_DNA"/>
</dbReference>
<feature type="region of interest" description="Disordered" evidence="1">
    <location>
        <begin position="209"/>
        <end position="236"/>
    </location>
</feature>
<comment type="caution">
    <text evidence="2">The sequence shown here is derived from an EMBL/GenBank/DDBJ whole genome shotgun (WGS) entry which is preliminary data.</text>
</comment>
<reference evidence="2" key="1">
    <citation type="journal article" date="2020" name="Stud. Mycol.">
        <title>101 Dothideomycetes genomes: a test case for predicting lifestyles and emergence of pathogens.</title>
        <authorList>
            <person name="Haridas S."/>
            <person name="Albert R."/>
            <person name="Binder M."/>
            <person name="Bloem J."/>
            <person name="Labutti K."/>
            <person name="Salamov A."/>
            <person name="Andreopoulos B."/>
            <person name="Baker S."/>
            <person name="Barry K."/>
            <person name="Bills G."/>
            <person name="Bluhm B."/>
            <person name="Cannon C."/>
            <person name="Castanera R."/>
            <person name="Culley D."/>
            <person name="Daum C."/>
            <person name="Ezra D."/>
            <person name="Gonzalez J."/>
            <person name="Henrissat B."/>
            <person name="Kuo A."/>
            <person name="Liang C."/>
            <person name="Lipzen A."/>
            <person name="Lutzoni F."/>
            <person name="Magnuson J."/>
            <person name="Mondo S."/>
            <person name="Nolan M."/>
            <person name="Ohm R."/>
            <person name="Pangilinan J."/>
            <person name="Park H.-J."/>
            <person name="Ramirez L."/>
            <person name="Alfaro M."/>
            <person name="Sun H."/>
            <person name="Tritt A."/>
            <person name="Yoshinaga Y."/>
            <person name="Zwiers L.-H."/>
            <person name="Turgeon B."/>
            <person name="Goodwin S."/>
            <person name="Spatafora J."/>
            <person name="Crous P."/>
            <person name="Grigoriev I."/>
        </authorList>
    </citation>
    <scope>NUCLEOTIDE SEQUENCE</scope>
    <source>
        <strain evidence="2">CBS 130266</strain>
    </source>
</reference>
<sequence length="284" mass="30201">MARATANKPVSSPKKFRIKNIAPRRRLSISDNSSPSRTPAQFNRDLGDIDALHLDFDTAMASQTPLADIPAAQSSHDNATAAMLADLGNLRRTENFSSAGAGDLHMGLIAQGVMNQRITDYADNVRNRALRGLDEEAGAKLTGWHHFEASDPAPDSEALKFESIAGGQTHRRAQVPTAPIRAVAAPAPVVKPTLRLPTSDLALSKHATVPKASTGRAGGVKTNWRRQPGGPATTRSEPINIGAVRSSTVRIDDSGDEADEEVEEGDDEVGWFVGTSGVPPADDY</sequence>
<feature type="compositionally biased region" description="Acidic residues" evidence="1">
    <location>
        <begin position="254"/>
        <end position="269"/>
    </location>
</feature>
<protein>
    <submittedName>
        <fullName evidence="2">Uncharacterized protein</fullName>
    </submittedName>
</protein>
<proteinExistence type="predicted"/>
<dbReference type="Proteomes" id="UP000800235">
    <property type="component" value="Unassembled WGS sequence"/>
</dbReference>
<feature type="region of interest" description="Disordered" evidence="1">
    <location>
        <begin position="1"/>
        <end position="43"/>
    </location>
</feature>
<gene>
    <name evidence="2" type="ORF">EJ08DRAFT_703199</name>
</gene>
<evidence type="ECO:0000256" key="1">
    <source>
        <dbReference type="SAM" id="MobiDB-lite"/>
    </source>
</evidence>
<dbReference type="AlphaFoldDB" id="A0A9P4NES3"/>
<accession>A0A9P4NES3</accession>
<organism evidence="2 3">
    <name type="scientific">Tothia fuscella</name>
    <dbReference type="NCBI Taxonomy" id="1048955"/>
    <lineage>
        <taxon>Eukaryota</taxon>
        <taxon>Fungi</taxon>
        <taxon>Dikarya</taxon>
        <taxon>Ascomycota</taxon>
        <taxon>Pezizomycotina</taxon>
        <taxon>Dothideomycetes</taxon>
        <taxon>Pleosporomycetidae</taxon>
        <taxon>Venturiales</taxon>
        <taxon>Cylindrosympodiaceae</taxon>
        <taxon>Tothia</taxon>
    </lineage>
</organism>
<feature type="compositionally biased region" description="Polar residues" evidence="1">
    <location>
        <begin position="29"/>
        <end position="41"/>
    </location>
</feature>
<feature type="compositionally biased region" description="Basic residues" evidence="1">
    <location>
        <begin position="14"/>
        <end position="27"/>
    </location>
</feature>
<evidence type="ECO:0000313" key="2">
    <source>
        <dbReference type="EMBL" id="KAF2418225.1"/>
    </source>
</evidence>
<keyword evidence="3" id="KW-1185">Reference proteome</keyword>